<sequence length="514" mass="57930">MSDQMQPSSSIRIFAAPLEALLPKELLLELTRLKYDLDAGKTTGSLLEAFLRADSVDTRLLRGAHGDEAAVPTGWTFATAVCLLREASSHPQRETLLPKFKSMLDISSPFFYNGEATTIDAGTIMALMYDFEPEAREQLIHSYLRMTNAPAATDNLKLPDGILDATFLASAVNQKCLYGTDITCDELDSEALELVRLAVSPDYLVSEAPEKAEAYKMLLRKARGTIVDRANVKFSEDYDESWDYFVEEHYKDGTWDIAWGRNLGRIAIQQGYPVQQVVKGLEALYGAIYDEVTNNRHREEKIRQMVISTLFPFPDALREVNPTKMELVAPDICDRYSELHPSDHLKLHFRQTYLNDYLDALTRYDGEYFTPYRLIGAAAQPRGFDKLREALASRVGTWKKDFIAWANEGCMGYHFETGASDLVSLYARNPWLLCERPGRMAYNRMVLNSGLNGEGFKGSLLRYEGCDNDLVEILRDIGQLKADVLRSCQVDEAVIKRVTNPFKAVPSSSQELGM</sequence>
<protein>
    <submittedName>
        <fullName evidence="1">Uncharacterized protein</fullName>
    </submittedName>
</protein>
<evidence type="ECO:0000313" key="1">
    <source>
        <dbReference type="EMBL" id="MBB4866824.1"/>
    </source>
</evidence>
<accession>A0A7W7P4F2</accession>
<dbReference type="Proteomes" id="UP000566995">
    <property type="component" value="Unassembled WGS sequence"/>
</dbReference>
<dbReference type="AlphaFoldDB" id="A0A7W7P4F2"/>
<name>A0A7W7P4F2_PSENT</name>
<organism evidence="1 2">
    <name type="scientific">Pseudomonas nitroreducens</name>
    <dbReference type="NCBI Taxonomy" id="46680"/>
    <lineage>
        <taxon>Bacteria</taxon>
        <taxon>Pseudomonadati</taxon>
        <taxon>Pseudomonadota</taxon>
        <taxon>Gammaproteobacteria</taxon>
        <taxon>Pseudomonadales</taxon>
        <taxon>Pseudomonadaceae</taxon>
        <taxon>Pseudomonas</taxon>
    </lineage>
</organism>
<dbReference type="EMBL" id="JACHLI010000032">
    <property type="protein sequence ID" value="MBB4866824.1"/>
    <property type="molecule type" value="Genomic_DNA"/>
</dbReference>
<comment type="caution">
    <text evidence="1">The sequence shown here is derived from an EMBL/GenBank/DDBJ whole genome shotgun (WGS) entry which is preliminary data.</text>
</comment>
<proteinExistence type="predicted"/>
<dbReference type="RefSeq" id="WP_184595701.1">
    <property type="nucleotide sequence ID" value="NZ_JACHLI010000032.1"/>
</dbReference>
<gene>
    <name evidence="1" type="ORF">HNP46_005731</name>
</gene>
<evidence type="ECO:0000313" key="2">
    <source>
        <dbReference type="Proteomes" id="UP000566995"/>
    </source>
</evidence>
<reference evidence="1 2" key="1">
    <citation type="submission" date="2020-08" db="EMBL/GenBank/DDBJ databases">
        <title>Functional genomics of gut bacteria from endangered species of beetles.</title>
        <authorList>
            <person name="Carlos-Shanley C."/>
        </authorList>
    </citation>
    <scope>NUCLEOTIDE SEQUENCE [LARGE SCALE GENOMIC DNA]</scope>
    <source>
        <strain evidence="1 2">S00179</strain>
    </source>
</reference>